<reference evidence="3 4" key="1">
    <citation type="submission" date="2016-12" db="EMBL/GenBank/DDBJ databases">
        <title>Genomic comparison of strains in the 'Actinomyces naeslundii' group.</title>
        <authorList>
            <person name="Mughal S.R."/>
            <person name="Do T."/>
            <person name="Gilbert S.C."/>
            <person name="Witherden E.A."/>
            <person name="Didelot X."/>
            <person name="Beighton D."/>
        </authorList>
    </citation>
    <scope>NUCLEOTIDE SEQUENCE [LARGE SCALE GENOMIC DNA]</scope>
    <source>
        <strain evidence="3 4">R21091</strain>
    </source>
</reference>
<dbReference type="PANTHER" id="PTHR42996">
    <property type="entry name" value="PHOSPHATE-BINDING PROTEIN PSTS"/>
    <property type="match status" value="1"/>
</dbReference>
<dbReference type="InterPro" id="IPR024370">
    <property type="entry name" value="PBP_domain"/>
</dbReference>
<evidence type="ECO:0000259" key="2">
    <source>
        <dbReference type="Pfam" id="PF12849"/>
    </source>
</evidence>
<feature type="non-terminal residue" evidence="3">
    <location>
        <position position="1"/>
    </location>
</feature>
<dbReference type="SUPFAM" id="SSF53850">
    <property type="entry name" value="Periplasmic binding protein-like II"/>
    <property type="match status" value="1"/>
</dbReference>
<accession>A0A1Q8V6D2</accession>
<dbReference type="InterPro" id="IPR050962">
    <property type="entry name" value="Phosphate-bind_PstS"/>
</dbReference>
<evidence type="ECO:0000256" key="1">
    <source>
        <dbReference type="ARBA" id="ARBA00008725"/>
    </source>
</evidence>
<dbReference type="Proteomes" id="UP000186471">
    <property type="component" value="Unassembled WGS sequence"/>
</dbReference>
<evidence type="ECO:0000313" key="4">
    <source>
        <dbReference type="Proteomes" id="UP000186471"/>
    </source>
</evidence>
<dbReference type="Gene3D" id="3.40.190.10">
    <property type="entry name" value="Periplasmic binding protein-like II"/>
    <property type="match status" value="2"/>
</dbReference>
<dbReference type="AlphaFoldDB" id="A0A1Q8V6D2"/>
<gene>
    <name evidence="3" type="ORF">BKH31_12070</name>
</gene>
<name>A0A1Q8V6D2_9ACTO</name>
<organism evidence="3 4">
    <name type="scientific">Actinomyces oris</name>
    <dbReference type="NCBI Taxonomy" id="544580"/>
    <lineage>
        <taxon>Bacteria</taxon>
        <taxon>Bacillati</taxon>
        <taxon>Actinomycetota</taxon>
        <taxon>Actinomycetes</taxon>
        <taxon>Actinomycetales</taxon>
        <taxon>Actinomycetaceae</taxon>
        <taxon>Actinomyces</taxon>
    </lineage>
</organism>
<comment type="caution">
    <text evidence="3">The sequence shown here is derived from an EMBL/GenBank/DDBJ whole genome shotgun (WGS) entry which is preliminary data.</text>
</comment>
<proteinExistence type="inferred from homology"/>
<protein>
    <submittedName>
        <fullName evidence="3">Phosphate ABC transporter substrate-binding protein</fullName>
    </submittedName>
</protein>
<dbReference type="PANTHER" id="PTHR42996:SF1">
    <property type="entry name" value="PHOSPHATE-BINDING PROTEIN PSTS"/>
    <property type="match status" value="1"/>
</dbReference>
<sequence length="195" mass="20034">GAALPDQRIIVVGRSDDSGTTKALTTYLATVAPQTWPHEPEETWPLRGGQSGDGTAGMIQTVSAATGTIGYADASKVPATLGTVAVGSNGAYVPVSAKAAAAALDAATLGAEADETRLLYQPSHDAEGAYPIVLVSYLAARLRYDDAQIAAVVKAYLRFAASTRGQDASTKATGCAPITRQMREKINAAIDKIAA</sequence>
<dbReference type="RefSeq" id="WP_178388041.1">
    <property type="nucleotide sequence ID" value="NZ_MSKK01000060.1"/>
</dbReference>
<dbReference type="Pfam" id="PF12849">
    <property type="entry name" value="PBP_like_2"/>
    <property type="match status" value="1"/>
</dbReference>
<comment type="similarity">
    <text evidence="1">Belongs to the PstS family.</text>
</comment>
<dbReference type="EMBL" id="MSKK01000060">
    <property type="protein sequence ID" value="OLO43623.1"/>
    <property type="molecule type" value="Genomic_DNA"/>
</dbReference>
<feature type="domain" description="PBP" evidence="2">
    <location>
        <begin position="4"/>
        <end position="163"/>
    </location>
</feature>
<evidence type="ECO:0000313" key="3">
    <source>
        <dbReference type="EMBL" id="OLO43623.1"/>
    </source>
</evidence>